<reference evidence="1 2" key="1">
    <citation type="submission" date="2018-04" db="EMBL/GenBank/DDBJ databases">
        <title>Characteristic and Complete Genome Sequencing of A Novel Member of Infective Endocarditis Causative Bacteria: Bergeyella cardium QL-PH.</title>
        <authorList>
            <person name="Pan H."/>
            <person name="Sun E."/>
            <person name="Zhang Y."/>
        </authorList>
    </citation>
    <scope>NUCLEOTIDE SEQUENCE [LARGE SCALE GENOMIC DNA]</scope>
    <source>
        <strain evidence="1 2">HPQL</strain>
    </source>
</reference>
<dbReference type="Pfam" id="PF13279">
    <property type="entry name" value="4HBT_2"/>
    <property type="match status" value="1"/>
</dbReference>
<organism evidence="1 2">
    <name type="scientific">Bergeyella cardium</name>
    <dbReference type="NCBI Taxonomy" id="1585976"/>
    <lineage>
        <taxon>Bacteria</taxon>
        <taxon>Pseudomonadati</taxon>
        <taxon>Bacteroidota</taxon>
        <taxon>Flavobacteriia</taxon>
        <taxon>Flavobacteriales</taxon>
        <taxon>Weeksellaceae</taxon>
        <taxon>Bergeyella</taxon>
    </lineage>
</organism>
<evidence type="ECO:0000313" key="2">
    <source>
        <dbReference type="Proteomes" id="UP000464318"/>
    </source>
</evidence>
<dbReference type="InterPro" id="IPR050563">
    <property type="entry name" value="4-hydroxybenzoyl-CoA_TE"/>
</dbReference>
<dbReference type="AlphaFoldDB" id="A0A6P1QWE2"/>
<proteinExistence type="predicted"/>
<accession>A0A6P1QWE2</accession>
<evidence type="ECO:0000313" key="1">
    <source>
        <dbReference type="EMBL" id="QHN66109.1"/>
    </source>
</evidence>
<dbReference type="PANTHER" id="PTHR31793:SF24">
    <property type="entry name" value="LONG-CHAIN ACYL-COA THIOESTERASE FADM"/>
    <property type="match status" value="1"/>
</dbReference>
<gene>
    <name evidence="1" type="ORF">DBX24_04460</name>
</gene>
<dbReference type="CDD" id="cd00586">
    <property type="entry name" value="4HBT"/>
    <property type="match status" value="1"/>
</dbReference>
<dbReference type="RefSeq" id="WP_160224697.1">
    <property type="nucleotide sequence ID" value="NZ_CP029149.1"/>
</dbReference>
<dbReference type="Proteomes" id="UP000464318">
    <property type="component" value="Chromosome"/>
</dbReference>
<sequence>MATYYHKFEVRWSDIDANRCLANAAYADYCTQTRMGFMNKHKMGLSQLNRWGIAPVILHEEVFFFQEIYTDQEVYVSLELAGLSEDAGIYKFIHRFYLADGSHCATVAVLGVWIDSMIRKMTSPPNDVLAAFSDYKTQSTEMLSRDTLKNSPTRPENIDPSVFLPKKWTKIQLRS</sequence>
<dbReference type="SUPFAM" id="SSF54637">
    <property type="entry name" value="Thioesterase/thiol ester dehydrase-isomerase"/>
    <property type="match status" value="1"/>
</dbReference>
<protein>
    <submittedName>
        <fullName evidence="1">Thioesterase</fullName>
    </submittedName>
</protein>
<dbReference type="InterPro" id="IPR029069">
    <property type="entry name" value="HotDog_dom_sf"/>
</dbReference>
<name>A0A6P1QWE2_9FLAO</name>
<dbReference type="PANTHER" id="PTHR31793">
    <property type="entry name" value="4-HYDROXYBENZOYL-COA THIOESTERASE FAMILY MEMBER"/>
    <property type="match status" value="1"/>
</dbReference>
<dbReference type="GO" id="GO:0047617">
    <property type="term" value="F:fatty acyl-CoA hydrolase activity"/>
    <property type="evidence" value="ECO:0007669"/>
    <property type="project" value="TreeGrafter"/>
</dbReference>
<keyword evidence="2" id="KW-1185">Reference proteome</keyword>
<dbReference type="Gene3D" id="3.10.129.10">
    <property type="entry name" value="Hotdog Thioesterase"/>
    <property type="match status" value="1"/>
</dbReference>
<dbReference type="EMBL" id="CP029149">
    <property type="protein sequence ID" value="QHN66109.1"/>
    <property type="molecule type" value="Genomic_DNA"/>
</dbReference>
<dbReference type="OrthoDB" id="760345at2"/>
<dbReference type="KEGG" id="bcad:DBX24_04460"/>